<dbReference type="SMART" id="SM00369">
    <property type="entry name" value="LRR_TYP"/>
    <property type="match status" value="6"/>
</dbReference>
<feature type="transmembrane region" description="Helical" evidence="4">
    <location>
        <begin position="386"/>
        <end position="410"/>
    </location>
</feature>
<dbReference type="AlphaFoldDB" id="A0A7M7G9L7"/>
<reference evidence="7" key="1">
    <citation type="submission" date="2021-01" db="UniProtKB">
        <authorList>
            <consortium name="EnsemblMetazoa"/>
        </authorList>
    </citation>
    <scope>IDENTIFICATION</scope>
</reference>
<dbReference type="Pfam" id="PF13855">
    <property type="entry name" value="LRR_8"/>
    <property type="match status" value="2"/>
</dbReference>
<feature type="signal peptide" evidence="5">
    <location>
        <begin position="1"/>
        <end position="20"/>
    </location>
</feature>
<feature type="domain" description="LRRCT" evidence="6">
    <location>
        <begin position="323"/>
        <end position="371"/>
    </location>
</feature>
<protein>
    <recommendedName>
        <fullName evidence="6">LRRCT domain-containing protein</fullName>
    </recommendedName>
</protein>
<name>A0A7M7G9L7_NASVI</name>
<dbReference type="InterPro" id="IPR001611">
    <property type="entry name" value="Leu-rich_rpt"/>
</dbReference>
<gene>
    <name evidence="7" type="primary">100115101</name>
</gene>
<keyword evidence="8" id="KW-1185">Reference proteome</keyword>
<dbReference type="OMA" id="TIEPNRQ"/>
<sequence>MIFKLVVSVWLLLQWEYGAALVQQNRRVVDLSNRGLQREDFFMKMQHQIKIYEVNELILRGNKFDSFLDCSTKLDNLEVLDLSYNQLKKFFFLCTEEYNLISLNVSHNQIEYINDEALTHRVIKLKELDLSYNDLYVVNDTMLQHMKNLEFLSLASNPIEDNIDAYVFQNLTLLKHLDLRNISSQFFSPSLFEPLVNLEHLDLSYNPIEDVPFLPTGIKVLYICGTNILHLGSFVMPQLRVLALDHSANLTSVLLNNFENLTQLEILSMHDSPKLADIKLRQSSSPLLPKLKRFSLQNCALQTLHEELLPIIQKTAVLDLQNNPWSCDCRMSWLNAINVTTDLRSSFRCQRPEQHRGKLLHDVPSAELECEEPPEAGLDMEFAGSILYPILWLGLALSILGMLGAGFVYYSRGCLGQWVRKMRHRGTDTVSYTNVVESNNDLVRILPTGETNEHADI</sequence>
<dbReference type="InterPro" id="IPR000483">
    <property type="entry name" value="Cys-rich_flank_reg_C"/>
</dbReference>
<evidence type="ECO:0000313" key="7">
    <source>
        <dbReference type="EnsemblMetazoa" id="XP_001608168"/>
    </source>
</evidence>
<evidence type="ECO:0000313" key="8">
    <source>
        <dbReference type="Proteomes" id="UP000002358"/>
    </source>
</evidence>
<dbReference type="SMART" id="SM00365">
    <property type="entry name" value="LRR_SD22"/>
    <property type="match status" value="3"/>
</dbReference>
<dbReference type="SMART" id="SM00082">
    <property type="entry name" value="LRRCT"/>
    <property type="match status" value="1"/>
</dbReference>
<dbReference type="SMR" id="A0A7M7G9L7"/>
<dbReference type="Gene3D" id="3.80.10.10">
    <property type="entry name" value="Ribonuclease Inhibitor"/>
    <property type="match status" value="3"/>
</dbReference>
<dbReference type="InterPro" id="IPR032675">
    <property type="entry name" value="LRR_dom_sf"/>
</dbReference>
<keyword evidence="2 5" id="KW-0732">Signal</keyword>
<evidence type="ECO:0000256" key="1">
    <source>
        <dbReference type="ARBA" id="ARBA00022614"/>
    </source>
</evidence>
<dbReference type="InterPro" id="IPR050328">
    <property type="entry name" value="Dev_Immune_Receptor"/>
</dbReference>
<dbReference type="EnsemblMetazoa" id="XM_001608118">
    <property type="protein sequence ID" value="XP_001608168"/>
    <property type="gene ID" value="LOC100115101"/>
</dbReference>
<evidence type="ECO:0000256" key="2">
    <source>
        <dbReference type="ARBA" id="ARBA00022729"/>
    </source>
</evidence>
<dbReference type="PROSITE" id="PS51450">
    <property type="entry name" value="LRR"/>
    <property type="match status" value="3"/>
</dbReference>
<dbReference type="KEGG" id="nvi:100115101"/>
<dbReference type="SUPFAM" id="SSF52058">
    <property type="entry name" value="L domain-like"/>
    <property type="match status" value="1"/>
</dbReference>
<dbReference type="GO" id="GO:0071944">
    <property type="term" value="C:cell periphery"/>
    <property type="evidence" value="ECO:0007669"/>
    <property type="project" value="UniProtKB-ARBA"/>
</dbReference>
<keyword evidence="3" id="KW-0677">Repeat</keyword>
<dbReference type="Proteomes" id="UP000002358">
    <property type="component" value="Chromosome 5"/>
</dbReference>
<organism evidence="7 8">
    <name type="scientific">Nasonia vitripennis</name>
    <name type="common">Parasitic wasp</name>
    <dbReference type="NCBI Taxonomy" id="7425"/>
    <lineage>
        <taxon>Eukaryota</taxon>
        <taxon>Metazoa</taxon>
        <taxon>Ecdysozoa</taxon>
        <taxon>Arthropoda</taxon>
        <taxon>Hexapoda</taxon>
        <taxon>Insecta</taxon>
        <taxon>Pterygota</taxon>
        <taxon>Neoptera</taxon>
        <taxon>Endopterygota</taxon>
        <taxon>Hymenoptera</taxon>
        <taxon>Apocrita</taxon>
        <taxon>Proctotrupomorpha</taxon>
        <taxon>Chalcidoidea</taxon>
        <taxon>Pteromalidae</taxon>
        <taxon>Pteromalinae</taxon>
        <taxon>Nasonia</taxon>
    </lineage>
</organism>
<dbReference type="InParanoid" id="A0A7M7G9L7"/>
<evidence type="ECO:0000259" key="6">
    <source>
        <dbReference type="SMART" id="SM00082"/>
    </source>
</evidence>
<dbReference type="PANTHER" id="PTHR24373:SF275">
    <property type="entry name" value="TIR DOMAIN-CONTAINING PROTEIN"/>
    <property type="match status" value="1"/>
</dbReference>
<proteinExistence type="predicted"/>
<keyword evidence="4" id="KW-1133">Transmembrane helix</keyword>
<accession>A0A7M7G9L7</accession>
<dbReference type="InterPro" id="IPR003591">
    <property type="entry name" value="Leu-rich_rpt_typical-subtyp"/>
</dbReference>
<evidence type="ECO:0000256" key="5">
    <source>
        <dbReference type="SAM" id="SignalP"/>
    </source>
</evidence>
<feature type="chain" id="PRO_5029798290" description="LRRCT domain-containing protein" evidence="5">
    <location>
        <begin position="21"/>
        <end position="457"/>
    </location>
</feature>
<evidence type="ECO:0000256" key="3">
    <source>
        <dbReference type="ARBA" id="ARBA00022737"/>
    </source>
</evidence>
<dbReference type="OrthoDB" id="1687175at2759"/>
<dbReference type="PANTHER" id="PTHR24373">
    <property type="entry name" value="SLIT RELATED LEUCINE-RICH REPEAT NEURONAL PROTEIN"/>
    <property type="match status" value="1"/>
</dbReference>
<keyword evidence="1" id="KW-0433">Leucine-rich repeat</keyword>
<keyword evidence="4" id="KW-0472">Membrane</keyword>
<keyword evidence="4" id="KW-0812">Transmembrane</keyword>
<dbReference type="Pfam" id="PF00560">
    <property type="entry name" value="LRR_1"/>
    <property type="match status" value="1"/>
</dbReference>
<evidence type="ECO:0000256" key="4">
    <source>
        <dbReference type="SAM" id="Phobius"/>
    </source>
</evidence>